<accession>A0ABR1PMS2</accession>
<protein>
    <submittedName>
        <fullName evidence="2">Uncharacterized protein</fullName>
    </submittedName>
</protein>
<evidence type="ECO:0000313" key="3">
    <source>
        <dbReference type="Proteomes" id="UP001430848"/>
    </source>
</evidence>
<keyword evidence="3" id="KW-1185">Reference proteome</keyword>
<reference evidence="2 3" key="1">
    <citation type="submission" date="2024-02" db="EMBL/GenBank/DDBJ databases">
        <title>De novo assembly and annotation of 12 fungi associated with fruit tree decline syndrome in Ontario, Canada.</title>
        <authorList>
            <person name="Sulman M."/>
            <person name="Ellouze W."/>
            <person name="Ilyukhin E."/>
        </authorList>
    </citation>
    <scope>NUCLEOTIDE SEQUENCE [LARGE SCALE GENOMIC DNA]</scope>
    <source>
        <strain evidence="2 3">M169</strain>
    </source>
</reference>
<feature type="compositionally biased region" description="Basic and acidic residues" evidence="1">
    <location>
        <begin position="176"/>
        <end position="190"/>
    </location>
</feature>
<feature type="region of interest" description="Disordered" evidence="1">
    <location>
        <begin position="172"/>
        <end position="219"/>
    </location>
</feature>
<evidence type="ECO:0000256" key="1">
    <source>
        <dbReference type="SAM" id="MobiDB-lite"/>
    </source>
</evidence>
<name>A0ABR1PMS2_DIAER</name>
<organism evidence="2 3">
    <name type="scientific">Diaporthe eres</name>
    <name type="common">Phomopsis oblonga</name>
    <dbReference type="NCBI Taxonomy" id="83184"/>
    <lineage>
        <taxon>Eukaryota</taxon>
        <taxon>Fungi</taxon>
        <taxon>Dikarya</taxon>
        <taxon>Ascomycota</taxon>
        <taxon>Pezizomycotina</taxon>
        <taxon>Sordariomycetes</taxon>
        <taxon>Sordariomycetidae</taxon>
        <taxon>Diaporthales</taxon>
        <taxon>Diaporthaceae</taxon>
        <taxon>Diaporthe</taxon>
        <taxon>Diaporthe eres species complex</taxon>
    </lineage>
</organism>
<proteinExistence type="predicted"/>
<sequence length="283" mass="32647">MPSFEPHNTMHQDTTPRPGPGVVDSESDSMNGSWSQSRIWYSEEERLRLNFARMQERAHHLGWDKSPFLPETVGEYAALLAERKAAEAKRIRKKIQQNERAARTRLEGEAMVSHRSQLINANCLFFGEALIEEFVQTAPPPQQQIELFRGNKARDGLSSVLAMESCFNEIPTDAPESERVDWPPDAEFRSWKGSRPRPPPGFARRRSSSHRGAWPFPRTNVPYRPQDSFPNNDIPYSQRRIIFVPRWDWMPKFAKTLPDESHIPTPEPLMTDTRVLLPSDLFL</sequence>
<dbReference type="EMBL" id="JAKNSF020000003">
    <property type="protein sequence ID" value="KAK7740403.1"/>
    <property type="molecule type" value="Genomic_DNA"/>
</dbReference>
<feature type="region of interest" description="Disordered" evidence="1">
    <location>
        <begin position="1"/>
        <end position="34"/>
    </location>
</feature>
<comment type="caution">
    <text evidence="2">The sequence shown here is derived from an EMBL/GenBank/DDBJ whole genome shotgun (WGS) entry which is preliminary data.</text>
</comment>
<dbReference type="Proteomes" id="UP001430848">
    <property type="component" value="Unassembled WGS sequence"/>
</dbReference>
<gene>
    <name evidence="2" type="ORF">SLS63_001606</name>
</gene>
<evidence type="ECO:0000313" key="2">
    <source>
        <dbReference type="EMBL" id="KAK7740403.1"/>
    </source>
</evidence>